<keyword evidence="1 7" id="KW-1003">Cell membrane</keyword>
<evidence type="ECO:0000256" key="2">
    <source>
        <dbReference type="ARBA" id="ARBA00022692"/>
    </source>
</evidence>
<dbReference type="GO" id="GO:0008932">
    <property type="term" value="F:lytic endotransglycosylase activity"/>
    <property type="evidence" value="ECO:0007669"/>
    <property type="project" value="UniProtKB-UniRule"/>
</dbReference>
<dbReference type="GO" id="GO:0071555">
    <property type="term" value="P:cell wall organization"/>
    <property type="evidence" value="ECO:0007669"/>
    <property type="project" value="UniProtKB-KW"/>
</dbReference>
<dbReference type="FunFam" id="3.30.1490.480:FF:000010">
    <property type="entry name" value="Endolytic murein transglycosylase"/>
    <property type="match status" value="1"/>
</dbReference>
<dbReference type="GO" id="GO:0009252">
    <property type="term" value="P:peptidoglycan biosynthetic process"/>
    <property type="evidence" value="ECO:0007669"/>
    <property type="project" value="UniProtKB-UniRule"/>
</dbReference>
<dbReference type="AlphaFoldDB" id="A0A343JBU6"/>
<dbReference type="PANTHER" id="PTHR30518">
    <property type="entry name" value="ENDOLYTIC MUREIN TRANSGLYCOSYLASE"/>
    <property type="match status" value="1"/>
</dbReference>
<dbReference type="EC" id="4.2.2.29" evidence="7"/>
<feature type="transmembrane region" description="Helical" evidence="7">
    <location>
        <begin position="9"/>
        <end position="28"/>
    </location>
</feature>
<dbReference type="Gene3D" id="3.30.1490.480">
    <property type="entry name" value="Endolytic murein transglycosylase"/>
    <property type="match status" value="2"/>
</dbReference>
<comment type="subcellular location">
    <subcellularLocation>
        <location evidence="7">Cell membrane</location>
        <topology evidence="7">Single-pass membrane protein</topology>
    </subcellularLocation>
</comment>
<keyword evidence="6 7" id="KW-0961">Cell wall biogenesis/degradation</keyword>
<dbReference type="KEGG" id="cia:BEN51_05805"/>
<dbReference type="OrthoDB" id="9814591at2"/>
<comment type="catalytic activity">
    <reaction evidence="7">
        <text>a peptidoglycan chain = a peptidoglycan chain with N-acetyl-1,6-anhydromuramyl-[peptide] at the reducing end + a peptidoglycan chain with N-acetylglucosamine at the non-reducing end.</text>
        <dbReference type="EC" id="4.2.2.29"/>
    </reaction>
</comment>
<evidence type="ECO:0000256" key="5">
    <source>
        <dbReference type="ARBA" id="ARBA00023239"/>
    </source>
</evidence>
<dbReference type="PANTHER" id="PTHR30518:SF2">
    <property type="entry name" value="ENDOLYTIC MUREIN TRANSGLYCOSYLASE"/>
    <property type="match status" value="1"/>
</dbReference>
<dbReference type="InterPro" id="IPR003770">
    <property type="entry name" value="MLTG-like"/>
</dbReference>
<dbReference type="RefSeq" id="WP_119865144.1">
    <property type="nucleotide sequence ID" value="NZ_CP016786.1"/>
</dbReference>
<keyword evidence="2 7" id="KW-0812">Transmembrane</keyword>
<evidence type="ECO:0000313" key="9">
    <source>
        <dbReference type="Proteomes" id="UP000264883"/>
    </source>
</evidence>
<comment type="similarity">
    <text evidence="7">Belongs to the transglycosylase MltG family.</text>
</comment>
<dbReference type="Pfam" id="PF02618">
    <property type="entry name" value="YceG"/>
    <property type="match status" value="1"/>
</dbReference>
<evidence type="ECO:0000256" key="7">
    <source>
        <dbReference type="HAMAP-Rule" id="MF_02065"/>
    </source>
</evidence>
<keyword evidence="3 7" id="KW-1133">Transmembrane helix</keyword>
<keyword evidence="9" id="KW-1185">Reference proteome</keyword>
<name>A0A343JBU6_9CLOT</name>
<sequence>MRKIKLKTYPVIVIFIVIFGFFLMYFNVVNSPIKSKDDLAIEIKEGDSFYSIIDSLSKEKVIRGIPFIKLYILLADETIEVKPGSYILNSELSLKELISLLTTESTLGIVKFTVPEGYTIDEIGEKLESEGVCSKEDFIKSIKNYDLPSYVKNNGNKKYNLEGYLFPDTYSLKKGMKPKDIVTIMIERFEEALNQVTSELGLDVKDLNVEEIITIASMIEREAVLDEERPIISSVIRNRLSQEMKLQIDATVIYALGDHTEVVLHSDLEVDSPYNTYKNYGLPVGPISNPGIPSIRAALKPAETDYIFYVLENETGSHYFTNDYEDFLNKQEELGY</sequence>
<protein>
    <recommendedName>
        <fullName evidence="7">Endolytic murein transglycosylase</fullName>
        <ecNumber evidence="7">4.2.2.29</ecNumber>
    </recommendedName>
    <alternativeName>
        <fullName evidence="7">Peptidoglycan lytic transglycosylase</fullName>
    </alternativeName>
    <alternativeName>
        <fullName evidence="7">Peptidoglycan polymerization terminase</fullName>
    </alternativeName>
</protein>
<dbReference type="HAMAP" id="MF_02065">
    <property type="entry name" value="MltG"/>
    <property type="match status" value="1"/>
</dbReference>
<evidence type="ECO:0000256" key="1">
    <source>
        <dbReference type="ARBA" id="ARBA00022475"/>
    </source>
</evidence>
<feature type="site" description="Important for catalytic activity" evidence="7">
    <location>
        <position position="222"/>
    </location>
</feature>
<dbReference type="NCBIfam" id="TIGR00247">
    <property type="entry name" value="endolytic transglycosylase MltG"/>
    <property type="match status" value="1"/>
</dbReference>
<dbReference type="Proteomes" id="UP000264883">
    <property type="component" value="Chromosome"/>
</dbReference>
<comment type="function">
    <text evidence="7">Functions as a peptidoglycan terminase that cleaves nascent peptidoglycan strands endolytically to terminate their elongation.</text>
</comment>
<dbReference type="CDD" id="cd08010">
    <property type="entry name" value="MltG_like"/>
    <property type="match status" value="1"/>
</dbReference>
<proteinExistence type="inferred from homology"/>
<evidence type="ECO:0000256" key="6">
    <source>
        <dbReference type="ARBA" id="ARBA00023316"/>
    </source>
</evidence>
<keyword evidence="5 7" id="KW-0456">Lyase</keyword>
<accession>A0A343JBU6</accession>
<dbReference type="EMBL" id="CP016786">
    <property type="protein sequence ID" value="ASW43004.1"/>
    <property type="molecule type" value="Genomic_DNA"/>
</dbReference>
<reference evidence="8 9" key="1">
    <citation type="submission" date="2016-08" db="EMBL/GenBank/DDBJ databases">
        <title>Complete Genome Sequence Of The Indigo Reducing Clostridium isatidis DSM15098.</title>
        <authorList>
            <person name="Little G.T."/>
            <person name="Minton N.P."/>
        </authorList>
    </citation>
    <scope>NUCLEOTIDE SEQUENCE [LARGE SCALE GENOMIC DNA]</scope>
    <source>
        <strain evidence="8 9">DSM 15098</strain>
    </source>
</reference>
<keyword evidence="4 7" id="KW-0472">Membrane</keyword>
<gene>
    <name evidence="7" type="primary">mltG</name>
    <name evidence="8" type="ORF">BEN51_05805</name>
</gene>
<dbReference type="GO" id="GO:0005886">
    <property type="term" value="C:plasma membrane"/>
    <property type="evidence" value="ECO:0007669"/>
    <property type="project" value="UniProtKB-SubCell"/>
</dbReference>
<evidence type="ECO:0000256" key="3">
    <source>
        <dbReference type="ARBA" id="ARBA00022989"/>
    </source>
</evidence>
<organism evidence="8 9">
    <name type="scientific">Clostridium isatidis</name>
    <dbReference type="NCBI Taxonomy" id="182773"/>
    <lineage>
        <taxon>Bacteria</taxon>
        <taxon>Bacillati</taxon>
        <taxon>Bacillota</taxon>
        <taxon>Clostridia</taxon>
        <taxon>Eubacteriales</taxon>
        <taxon>Clostridiaceae</taxon>
        <taxon>Clostridium</taxon>
    </lineage>
</organism>
<evidence type="ECO:0000256" key="4">
    <source>
        <dbReference type="ARBA" id="ARBA00023136"/>
    </source>
</evidence>
<evidence type="ECO:0000313" key="8">
    <source>
        <dbReference type="EMBL" id="ASW43004.1"/>
    </source>
</evidence>